<dbReference type="Pfam" id="PF07963">
    <property type="entry name" value="N_methyl"/>
    <property type="match status" value="1"/>
</dbReference>
<accession>A0A1M7S7M2</accession>
<dbReference type="InterPro" id="IPR012902">
    <property type="entry name" value="N_methyl_site"/>
</dbReference>
<keyword evidence="1" id="KW-0472">Membrane</keyword>
<dbReference type="NCBIfam" id="TIGR02532">
    <property type="entry name" value="IV_pilin_GFxxxE"/>
    <property type="match status" value="1"/>
</dbReference>
<keyword evidence="1" id="KW-0812">Transmembrane</keyword>
<sequence length="668" mass="74141">MYKKIGGMQLKNNKGFTLAELLITIALIGILAGVGALAIYNFLTNNRQAAADKAAESLALAFQNRLQEIYAFEEISEDELKAASTSAVIGNRTVTINTETNNSESMTIEVQYYAIGMQEGLALFGCSDDTIERITDYGQIFASEFYQNGIVIEYDPVNCRVYSVTYLSDTSKYSIEELYNGHMNSIRNATDRKNTYKGYVGYYEIEDKAEAYIENDIRNQINVRIGRYVNGEKRLYNSDKLIANIEIVFPTEGPNYFNKLKNRWVMITVEIEGETSGNTMVFSEWSPYLDTLAYTNIPLVIDGFGISEVTGRTQSFAGQFSKEGKFPTADEILHSIQWSPYGRKAKRVDDSGVDSTSGDNDVYLIPGENIIVKATVASFEKQSDISTDGNILTSPLLTSTASASDNSLFAYDNGLYTEGDNVASGVDGTEYKAFISYGRHLQNLDESSGFEKAIENDSSVISVSAFQARDIDFKEAVDGEELVTDKVCLWFDSYKLESGEPAYFTPILNKYITSYDVLQNDDGKYFEIRNLKIDESMPEKSAVKTLNSGKTMAVPRTFLNVTDYQKTVNGTEVYYRYCAGLFRIFYGDDIKNITLIDPQITGLQKVGADGEADNLVSSIGALAGITTNEVTIENCNIVITGTEILEGEDDQAPTGWIRTVTEKEIVIP</sequence>
<dbReference type="Gene3D" id="3.30.700.10">
    <property type="entry name" value="Glycoprotein, Type 4 Pilin"/>
    <property type="match status" value="1"/>
</dbReference>
<dbReference type="RefSeq" id="WP_072701885.1">
    <property type="nucleotide sequence ID" value="NZ_FRDH01000004.1"/>
</dbReference>
<protein>
    <submittedName>
        <fullName evidence="2">Prepilin-type N-terminal cleavage/methylation domain-containing protein</fullName>
    </submittedName>
</protein>
<feature type="transmembrane region" description="Helical" evidence="1">
    <location>
        <begin position="21"/>
        <end position="43"/>
    </location>
</feature>
<evidence type="ECO:0000313" key="3">
    <source>
        <dbReference type="Proteomes" id="UP000184097"/>
    </source>
</evidence>
<dbReference type="SUPFAM" id="SSF54523">
    <property type="entry name" value="Pili subunits"/>
    <property type="match status" value="1"/>
</dbReference>
<dbReference type="Proteomes" id="UP000184097">
    <property type="component" value="Unassembled WGS sequence"/>
</dbReference>
<proteinExistence type="predicted"/>
<evidence type="ECO:0000256" key="1">
    <source>
        <dbReference type="SAM" id="Phobius"/>
    </source>
</evidence>
<reference evidence="2 3" key="1">
    <citation type="submission" date="2016-12" db="EMBL/GenBank/DDBJ databases">
        <authorList>
            <person name="Song W.-J."/>
            <person name="Kurnit D.M."/>
        </authorList>
    </citation>
    <scope>NUCLEOTIDE SEQUENCE [LARGE SCALE GENOMIC DNA]</scope>
    <source>
        <strain evidence="2 3">DSM 14810</strain>
    </source>
</reference>
<name>A0A1M7S7M2_9FIRM</name>
<dbReference type="EMBL" id="FRDH01000004">
    <property type="protein sequence ID" value="SHN54443.1"/>
    <property type="molecule type" value="Genomic_DNA"/>
</dbReference>
<gene>
    <name evidence="2" type="ORF">SAMN02745247_01241</name>
</gene>
<keyword evidence="1" id="KW-1133">Transmembrane helix</keyword>
<organism evidence="2 3">
    <name type="scientific">Butyrivibrio hungatei DSM 14810</name>
    <dbReference type="NCBI Taxonomy" id="1121132"/>
    <lineage>
        <taxon>Bacteria</taxon>
        <taxon>Bacillati</taxon>
        <taxon>Bacillota</taxon>
        <taxon>Clostridia</taxon>
        <taxon>Lachnospirales</taxon>
        <taxon>Lachnospiraceae</taxon>
        <taxon>Butyrivibrio</taxon>
    </lineage>
</organism>
<evidence type="ECO:0000313" key="2">
    <source>
        <dbReference type="EMBL" id="SHN54443.1"/>
    </source>
</evidence>
<dbReference type="AlphaFoldDB" id="A0A1M7S7M2"/>
<dbReference type="InterPro" id="IPR045584">
    <property type="entry name" value="Pilin-like"/>
</dbReference>